<dbReference type="GO" id="GO:0000049">
    <property type="term" value="F:tRNA binding"/>
    <property type="evidence" value="ECO:0007669"/>
    <property type="project" value="TreeGrafter"/>
</dbReference>
<feature type="domain" description="ELP1 N-terminal second beta-propeller" evidence="8">
    <location>
        <begin position="399"/>
        <end position="679"/>
    </location>
</feature>
<organism evidence="12 13">
    <name type="scientific">Exophiala xenobiotica</name>
    <dbReference type="NCBI Taxonomy" id="348802"/>
    <lineage>
        <taxon>Eukaryota</taxon>
        <taxon>Fungi</taxon>
        <taxon>Dikarya</taxon>
        <taxon>Ascomycota</taxon>
        <taxon>Pezizomycotina</taxon>
        <taxon>Eurotiomycetes</taxon>
        <taxon>Chaetothyriomycetidae</taxon>
        <taxon>Chaetothyriales</taxon>
        <taxon>Herpotrichiellaceae</taxon>
        <taxon>Exophiala</taxon>
    </lineage>
</organism>
<protein>
    <recommendedName>
        <fullName evidence="5">Elongator complex protein 1</fullName>
    </recommendedName>
</protein>
<comment type="similarity">
    <text evidence="2 5">Belongs to the ELP1/IKA1 family.</text>
</comment>
<feature type="region of interest" description="Disordered" evidence="6">
    <location>
        <begin position="185"/>
        <end position="205"/>
    </location>
</feature>
<dbReference type="InterPro" id="IPR006849">
    <property type="entry name" value="Elp1"/>
</dbReference>
<dbReference type="GO" id="GO:0005829">
    <property type="term" value="C:cytosol"/>
    <property type="evidence" value="ECO:0007669"/>
    <property type="project" value="TreeGrafter"/>
</dbReference>
<dbReference type="PANTHER" id="PTHR12747">
    <property type="entry name" value="ELONGATOR COMPLEX PROTEIN 1"/>
    <property type="match status" value="1"/>
</dbReference>
<feature type="domain" description="ELP1 three-helical bundle" evidence="11">
    <location>
        <begin position="1169"/>
        <end position="1264"/>
    </location>
</feature>
<sequence>MRNLKTTAYRQTELRADLPLTATAWDTVSNTIICAFGPTSTQPVIELKRRSTTISDEGEFSNITSWDAPCPLPELECDEILLLQHFADIATSCLVLAGGDVVVVREDPLPDQEKIEIVGSVDVGICAAAWAPDEELLAIVTRSDTLVLMSRTFEPLNEASFSEEDLKVSKQVSVGWGQKETQFQGRRAKAMRDPTVPETVDQGKASPYEDSAVTVSWRGDGQFVAINSVVPNHRRVIRVFSREAVLDSVSEAVDGLESALSWRPSGNLIAGIKRLENRIQVVFFERNGLRHGQFDLRASKEEMDDWASSISLSWNTDSSVLAVSFKDRVQFWTMGNYHYYLKQEFPLKSVLGKALLRWHPETPLRITLGRSEYLLDISFLPMVARGSTVPPNDDGIVAVIDGKSLKLTPLKQACVPPPMSFCDVSFDFNITDCSVSQDGQRIAVLTTHTLELCRWTTRKANNGAMRFTTSAQRQSTPLPSSEASPNAIRYTQVAEKDSEVHILAPGQNGVPAACLKVAWSEALLASDFEGIVIPPGSDNLLTDVLHESVACTSSGLDATFLLPYSPDTGTTRLKGSQPNSTLFTLPSTHISHLNGNVNGHRAQYHKVSLSPKGNLFIDDILLVRECTSYVLTSAHLIFTTSQHLLKFVHLTTPSEMQVPGDTPEVDERCRSVERSAKIVTVIPSIYAVVLQMPRGNIETIYPRLLVLSGIRHHLKQRDYLSAFLACQTHQVDMNILHDYNPETFVSDVPKFIDQLKKPGRVDEFLSKLKDEDVTQTLYRDTLNARDQSSAQKDPSKPGTKVNLIADSFLSSLSSRPSTYSQNIITAHVSKSPPDLDAALTLISTLLASSPEEAEAAISHLVFLTDSNRLFDAALSLYDLDLALLVAQTAQRDPREYMPFLQSLHALPLLRRRYMIDNHLRKYPRALVSLHALSAHDEVESYTVRHSLYTTTLDLYKFDKPHLETMTRLYAQHLSSQSHHASAATLFESLGDYSQAYPLYALAHRWREAMTCASLIPLDSDRLATLATSLATTCADESRDYRSAATIHAEYLDDIPNAARLLCRGSYFADATRILALRGLGAEIPAIIDSALTEKFGEILELIADCKSQLASQVPRIADLRRKKEEDPLAFYGGDPSLVDPNAADIPDNISLAATDASTLGGQSLFTRYGSNASKFGGTVASDVSRKTSKTKRREERKRARGKKGSVYEEEYLVASVGRLVERVNGVHDEVGRLISGLLRRGMREQATKVDEVVKEICEACKKATGEVWQVPQSQGQGQAAESSSYDVNGEGRPPGADGVFWESQQGSQQKEAPEVKVWATNELVTP</sequence>
<dbReference type="HOGENOM" id="CLU_001477_0_1_1"/>
<dbReference type="GO" id="GO:0005634">
    <property type="term" value="C:nucleus"/>
    <property type="evidence" value="ECO:0007669"/>
    <property type="project" value="UniProtKB-SubCell"/>
</dbReference>
<feature type="region of interest" description="Disordered" evidence="6">
    <location>
        <begin position="1270"/>
        <end position="1326"/>
    </location>
</feature>
<evidence type="ECO:0000259" key="8">
    <source>
        <dbReference type="Pfam" id="PF23797"/>
    </source>
</evidence>
<feature type="compositionally biased region" description="Low complexity" evidence="6">
    <location>
        <begin position="1272"/>
        <end position="1284"/>
    </location>
</feature>
<evidence type="ECO:0000256" key="4">
    <source>
        <dbReference type="ARBA" id="ARBA00022694"/>
    </source>
</evidence>
<dbReference type="GO" id="GO:0033588">
    <property type="term" value="C:elongator holoenzyme complex"/>
    <property type="evidence" value="ECO:0007669"/>
    <property type="project" value="InterPro"/>
</dbReference>
<dbReference type="UniPathway" id="UPA00988"/>
<dbReference type="InterPro" id="IPR056165">
    <property type="entry name" value="Beta-prop_ELP1_2nd"/>
</dbReference>
<dbReference type="SUPFAM" id="SSF82171">
    <property type="entry name" value="DPP6 N-terminal domain-like"/>
    <property type="match status" value="1"/>
</dbReference>
<name>A0A0D2CRX3_9EURO</name>
<evidence type="ECO:0000259" key="10">
    <source>
        <dbReference type="Pfam" id="PF23925"/>
    </source>
</evidence>
<dbReference type="Pfam" id="PF23936">
    <property type="entry name" value="HB_ELP1"/>
    <property type="match status" value="1"/>
</dbReference>
<gene>
    <name evidence="12" type="ORF">PV05_08380</name>
</gene>
<evidence type="ECO:0000313" key="12">
    <source>
        <dbReference type="EMBL" id="KIW52757.1"/>
    </source>
</evidence>
<evidence type="ECO:0000256" key="2">
    <source>
        <dbReference type="ARBA" id="ARBA00006086"/>
    </source>
</evidence>
<reference evidence="12 13" key="1">
    <citation type="submission" date="2015-01" db="EMBL/GenBank/DDBJ databases">
        <title>The Genome Sequence of Exophiala xenobiotica CBS118157.</title>
        <authorList>
            <consortium name="The Broad Institute Genomics Platform"/>
            <person name="Cuomo C."/>
            <person name="de Hoog S."/>
            <person name="Gorbushina A."/>
            <person name="Stielow B."/>
            <person name="Teixiera M."/>
            <person name="Abouelleil A."/>
            <person name="Chapman S.B."/>
            <person name="Priest M."/>
            <person name="Young S.K."/>
            <person name="Wortman J."/>
            <person name="Nusbaum C."/>
            <person name="Birren B."/>
        </authorList>
    </citation>
    <scope>NUCLEOTIDE SEQUENCE [LARGE SCALE GENOMIC DNA]</scope>
    <source>
        <strain evidence="12 13">CBS 118157</strain>
    </source>
</reference>
<dbReference type="Pfam" id="PF23925">
    <property type="entry name" value="A-sol_ELP1"/>
    <property type="match status" value="1"/>
</dbReference>
<accession>A0A0D2CRX3</accession>
<proteinExistence type="inferred from homology"/>
<comment type="function">
    <text evidence="5">Component of the elongator complex which is required for multiple tRNA modifications, including mcm5U (5-methoxycarbonylmethyl uridine), mcm5s2U (5-methoxycarbonylmethyl-2-thiouridine), and ncm5U (5-carbamoylmethyl uridine). The elongator complex catalyzes formation of carboxymethyluridine in the wobble base at position 34 in tRNAs.</text>
</comment>
<dbReference type="InterPro" id="IPR056169">
    <property type="entry name" value="HB_ELP1"/>
</dbReference>
<dbReference type="PIRSF" id="PIRSF017233">
    <property type="entry name" value="IKAP"/>
    <property type="match status" value="1"/>
</dbReference>
<dbReference type="Pfam" id="PF23878">
    <property type="entry name" value="TPR_ELP1"/>
    <property type="match status" value="1"/>
</dbReference>
<feature type="domain" description="ELP1 first N-terminal beta-propeller" evidence="7">
    <location>
        <begin position="1"/>
        <end position="361"/>
    </location>
</feature>
<evidence type="ECO:0000313" key="13">
    <source>
        <dbReference type="Proteomes" id="UP000054342"/>
    </source>
</evidence>
<comment type="pathway">
    <text evidence="1">tRNA modification; 5-methoxycarbonylmethyl-2-thiouridine-tRNA biosynthesis.</text>
</comment>
<feature type="domain" description="ELP1 alpha-solenoid" evidence="10">
    <location>
        <begin position="703"/>
        <end position="903"/>
    </location>
</feature>
<evidence type="ECO:0000259" key="11">
    <source>
        <dbReference type="Pfam" id="PF23936"/>
    </source>
</evidence>
<keyword evidence="3 5" id="KW-0963">Cytoplasm</keyword>
<keyword evidence="4" id="KW-0819">tRNA processing</keyword>
<dbReference type="GeneID" id="25330288"/>
<keyword evidence="13" id="KW-1185">Reference proteome</keyword>
<dbReference type="Pfam" id="PF23797">
    <property type="entry name" value="Beta-prop_ELP1_2nd"/>
    <property type="match status" value="1"/>
</dbReference>
<dbReference type="PANTHER" id="PTHR12747:SF0">
    <property type="entry name" value="ELONGATOR COMPLEX PROTEIN 1"/>
    <property type="match status" value="1"/>
</dbReference>
<dbReference type="Proteomes" id="UP000054342">
    <property type="component" value="Unassembled WGS sequence"/>
</dbReference>
<dbReference type="InterPro" id="IPR056167">
    <property type="entry name" value="A-sol_ELP1"/>
</dbReference>
<dbReference type="RefSeq" id="XP_013313341.1">
    <property type="nucleotide sequence ID" value="XM_013457887.1"/>
</dbReference>
<feature type="domain" description="ELP1 TPR" evidence="9">
    <location>
        <begin position="911"/>
        <end position="1072"/>
    </location>
</feature>
<dbReference type="InterPro" id="IPR056166">
    <property type="entry name" value="TPR_ELP1"/>
</dbReference>
<dbReference type="GO" id="GO:0002926">
    <property type="term" value="P:tRNA wobble base 5-methoxycarbonylmethyl-2-thiouridinylation"/>
    <property type="evidence" value="ECO:0007669"/>
    <property type="project" value="TreeGrafter"/>
</dbReference>
<dbReference type="STRING" id="348802.A0A0D2CRX3"/>
<evidence type="ECO:0000256" key="1">
    <source>
        <dbReference type="ARBA" id="ARBA00005043"/>
    </source>
</evidence>
<evidence type="ECO:0000259" key="7">
    <source>
        <dbReference type="Pfam" id="PF04762"/>
    </source>
</evidence>
<feature type="region of interest" description="Disordered" evidence="6">
    <location>
        <begin position="1182"/>
        <end position="1201"/>
    </location>
</feature>
<evidence type="ECO:0000256" key="6">
    <source>
        <dbReference type="SAM" id="MobiDB-lite"/>
    </source>
</evidence>
<comment type="subcellular location">
    <subcellularLocation>
        <location evidence="5">Cytoplasm</location>
    </subcellularLocation>
    <subcellularLocation>
        <location evidence="5">Nucleus</location>
    </subcellularLocation>
</comment>
<evidence type="ECO:0000259" key="9">
    <source>
        <dbReference type="Pfam" id="PF23878"/>
    </source>
</evidence>
<keyword evidence="5" id="KW-0539">Nucleus</keyword>
<evidence type="ECO:0000256" key="5">
    <source>
        <dbReference type="PIRNR" id="PIRNR017233"/>
    </source>
</evidence>
<evidence type="ECO:0000256" key="3">
    <source>
        <dbReference type="ARBA" id="ARBA00022490"/>
    </source>
</evidence>
<dbReference type="OrthoDB" id="40048at2759"/>
<dbReference type="EMBL" id="KN847321">
    <property type="protein sequence ID" value="KIW52757.1"/>
    <property type="molecule type" value="Genomic_DNA"/>
</dbReference>
<dbReference type="InterPro" id="IPR056164">
    <property type="entry name" value="Beta-prop_ELP1_1st"/>
</dbReference>
<dbReference type="Pfam" id="PF04762">
    <property type="entry name" value="Beta-prop_ELP1_1st"/>
    <property type="match status" value="1"/>
</dbReference>